<dbReference type="OrthoDB" id="3806873at2"/>
<dbReference type="Pfam" id="PF01636">
    <property type="entry name" value="APH"/>
    <property type="match status" value="2"/>
</dbReference>
<protein>
    <submittedName>
        <fullName evidence="2">Homoserine kinase type II</fullName>
    </submittedName>
</protein>
<dbReference type="Gene3D" id="3.90.1200.10">
    <property type="match status" value="1"/>
</dbReference>
<comment type="caution">
    <text evidence="2">The sequence shown here is derived from an EMBL/GenBank/DDBJ whole genome shotgun (WGS) entry which is preliminary data.</text>
</comment>
<feature type="domain" description="Aminoglycoside phosphotransferase" evidence="1">
    <location>
        <begin position="157"/>
        <end position="218"/>
    </location>
</feature>
<gene>
    <name evidence="2" type="ORF">EV653_0320</name>
</gene>
<keyword evidence="3" id="KW-1185">Reference proteome</keyword>
<reference evidence="2 3" key="1">
    <citation type="submission" date="2019-03" db="EMBL/GenBank/DDBJ databases">
        <title>Genomic Encyclopedia of Type Strains, Phase III (KMG-III): the genomes of soil and plant-associated and newly described type strains.</title>
        <authorList>
            <person name="Whitman W."/>
        </authorList>
    </citation>
    <scope>NUCLEOTIDE SEQUENCE [LARGE SCALE GENOMIC DNA]</scope>
    <source>
        <strain evidence="2 3">VKM Ac-2573</strain>
    </source>
</reference>
<accession>A0A4R8CFX6</accession>
<dbReference type="Proteomes" id="UP000295146">
    <property type="component" value="Unassembled WGS sequence"/>
</dbReference>
<proteinExistence type="predicted"/>
<dbReference type="AlphaFoldDB" id="A0A4R8CFX6"/>
<feature type="domain" description="Aminoglycoside phosphotransferase" evidence="1">
    <location>
        <begin position="30"/>
        <end position="152"/>
    </location>
</feature>
<evidence type="ECO:0000313" key="3">
    <source>
        <dbReference type="Proteomes" id="UP000295146"/>
    </source>
</evidence>
<evidence type="ECO:0000313" key="2">
    <source>
        <dbReference type="EMBL" id="TDW75198.1"/>
    </source>
</evidence>
<keyword evidence="2" id="KW-0808">Transferase</keyword>
<dbReference type="InterPro" id="IPR002575">
    <property type="entry name" value="Aminoglycoside_PTrfase"/>
</dbReference>
<dbReference type="GO" id="GO:0016301">
    <property type="term" value="F:kinase activity"/>
    <property type="evidence" value="ECO:0007669"/>
    <property type="project" value="UniProtKB-KW"/>
</dbReference>
<dbReference type="EMBL" id="SODP01000001">
    <property type="protein sequence ID" value="TDW75198.1"/>
    <property type="molecule type" value="Genomic_DNA"/>
</dbReference>
<sequence>MPLSLDAIVAALGLDAERIEPTRPGDDDSAGNGNWHLWTRDGEHHVLRRYHVLRSELDLAYETKVLDHLTGRGWCVPAKIAGPIRYDDRLWAVTQFVPGQPHKEETAAQQAERGELLARLHADLRDLELGSRPGFFQAADLDVMGEFQSWERGVDLLRLPQTIVHGDFASWNVHFDDDGRLAGVIDFDLAHPDSPAWEFVIARLDLAPGLLTGYQRATTHPLNESELAAIEPLQAVLQVLMVMAGLWNGQHGGRFDEAMITRHLDKFGS</sequence>
<keyword evidence="2" id="KW-0418">Kinase</keyword>
<dbReference type="SUPFAM" id="SSF56112">
    <property type="entry name" value="Protein kinase-like (PK-like)"/>
    <property type="match status" value="1"/>
</dbReference>
<name>A0A4R8CFX6_9ACTN</name>
<dbReference type="InterPro" id="IPR011009">
    <property type="entry name" value="Kinase-like_dom_sf"/>
</dbReference>
<dbReference type="RefSeq" id="WP_134097204.1">
    <property type="nucleotide sequence ID" value="NZ_SODP01000001.1"/>
</dbReference>
<organism evidence="2 3">
    <name type="scientific">Kribbella pratensis</name>
    <dbReference type="NCBI Taxonomy" id="2512112"/>
    <lineage>
        <taxon>Bacteria</taxon>
        <taxon>Bacillati</taxon>
        <taxon>Actinomycetota</taxon>
        <taxon>Actinomycetes</taxon>
        <taxon>Propionibacteriales</taxon>
        <taxon>Kribbellaceae</taxon>
        <taxon>Kribbella</taxon>
    </lineage>
</organism>
<evidence type="ECO:0000259" key="1">
    <source>
        <dbReference type="Pfam" id="PF01636"/>
    </source>
</evidence>